<dbReference type="Gene3D" id="3.60.21.70">
    <property type="entry name" value="PhoD-like phosphatase"/>
    <property type="match status" value="1"/>
</dbReference>
<evidence type="ECO:0000313" key="2">
    <source>
        <dbReference type="Proteomes" id="UP000307217"/>
    </source>
</evidence>
<reference evidence="2" key="2">
    <citation type="submission" date="2019-06" db="EMBL/GenBank/DDBJ databases">
        <title>Co-occurence of chitin degradation, pigmentation and bioactivity in marine Pseudoalteromonas.</title>
        <authorList>
            <person name="Sonnenschein E.C."/>
            <person name="Bech P.K."/>
        </authorList>
    </citation>
    <scope>NUCLEOTIDE SEQUENCE [LARGE SCALE GENOMIC DNA]</scope>
    <source>
        <strain evidence="2">S3790</strain>
    </source>
</reference>
<dbReference type="InterPro" id="IPR038607">
    <property type="entry name" value="PhoD-like_sf"/>
</dbReference>
<dbReference type="AlphaFoldDB" id="A0A5S3V845"/>
<dbReference type="CDD" id="cd07389">
    <property type="entry name" value="MPP_PhoD"/>
    <property type="match status" value="1"/>
</dbReference>
<proteinExistence type="predicted"/>
<organism evidence="1 2">
    <name type="scientific">Pseudoalteromonas aurantia</name>
    <dbReference type="NCBI Taxonomy" id="43654"/>
    <lineage>
        <taxon>Bacteria</taxon>
        <taxon>Pseudomonadati</taxon>
        <taxon>Pseudomonadota</taxon>
        <taxon>Gammaproteobacteria</taxon>
        <taxon>Alteromonadales</taxon>
        <taxon>Pseudoalteromonadaceae</taxon>
        <taxon>Pseudoalteromonas</taxon>
    </lineage>
</organism>
<accession>A0A5S3V845</accession>
<dbReference type="InterPro" id="IPR029052">
    <property type="entry name" value="Metallo-depent_PP-like"/>
</dbReference>
<dbReference type="InterPro" id="IPR018946">
    <property type="entry name" value="PhoD-like_MPP"/>
</dbReference>
<dbReference type="PANTHER" id="PTHR37031">
    <property type="entry name" value="METALLOPHOSPHATASE BINDING DOMAIN PROTEIN"/>
    <property type="match status" value="1"/>
</dbReference>
<sequence>MSDCKKTLPMMLLGPMIRRAEPHQVCIQLVTSCATQVTFSVSGYDVHSEQTTLTLGKHCYLHTVIVTPLQGDFIADQALGYGVYFDDKAQRLDEFCYRGLSSPQFIIPKQLSKVLHGSCRNPHHSSKDSLVMADTQLEGFRQKGQSGPSLLLMSGDQIYADDVAGAMLLAIHQLINKLGLYKETLNGLGPLEEIQKQLFNREHLLPKTPWQACSKRSLRYWTKTDDAHFTSMHACNHLMHFEEFIAYYLLAFSPVVWTLVETDKISYEEEHTAKRRKFYDEWRVLQEFITGLPNTQRLFANISTLMMFDDHDVTDDWNLTAQWEQAIASNSVSSRIIHNGLLSYWLFQGLGNDAMVHSKTLLAPFEESLVEGQWLFLSLDKELQRFGRWHFCLDTFPKVVVLDTRTHRWRNEQNFAEPSGLMDWEMLMELQETLVNHEAVILVSPPPVFGVKSIEAIQAAFNICGQPLMVDVENWMAHEGSAKKLLDIFKRADTPKETIILSGDVHYSFCFSVQSRFGRHHNRIWQLTASGIKNEFPKKLIACLDKLDSIFYGPWSPLNFFTKRWQMEVNKHPLEGATNKQPYLISNSAISLISLEQGKLAHYELWHGDGSISQFSLESE</sequence>
<evidence type="ECO:0000313" key="1">
    <source>
        <dbReference type="EMBL" id="TMO68005.1"/>
    </source>
</evidence>
<dbReference type="Proteomes" id="UP000307217">
    <property type="component" value="Unassembled WGS sequence"/>
</dbReference>
<dbReference type="EMBL" id="PNBX01000047">
    <property type="protein sequence ID" value="TMO68005.1"/>
    <property type="molecule type" value="Genomic_DNA"/>
</dbReference>
<dbReference type="SUPFAM" id="SSF56300">
    <property type="entry name" value="Metallo-dependent phosphatases"/>
    <property type="match status" value="1"/>
</dbReference>
<reference evidence="1 2" key="1">
    <citation type="submission" date="2018-01" db="EMBL/GenBank/DDBJ databases">
        <authorList>
            <person name="Paulsen S."/>
            <person name="Gram L.K."/>
        </authorList>
    </citation>
    <scope>NUCLEOTIDE SEQUENCE [LARGE SCALE GENOMIC DNA]</scope>
    <source>
        <strain evidence="1 2">S3790</strain>
    </source>
</reference>
<dbReference type="PANTHER" id="PTHR37031:SF2">
    <property type="entry name" value="PHOD-LIKE PHOSPHATASE METALLOPHOSPHATASE DOMAIN-CONTAINING PROTEIN"/>
    <property type="match status" value="1"/>
</dbReference>
<gene>
    <name evidence="1" type="ORF">CWC19_11840</name>
</gene>
<dbReference type="RefSeq" id="WP_138592064.1">
    <property type="nucleotide sequence ID" value="NZ_PNBX01000047.1"/>
</dbReference>
<dbReference type="OrthoDB" id="9795624at2"/>
<dbReference type="PROSITE" id="PS51257">
    <property type="entry name" value="PROKAR_LIPOPROTEIN"/>
    <property type="match status" value="1"/>
</dbReference>
<comment type="caution">
    <text evidence="1">The sequence shown here is derived from an EMBL/GenBank/DDBJ whole genome shotgun (WGS) entry which is preliminary data.</text>
</comment>
<name>A0A5S3V845_9GAMM</name>
<protein>
    <submittedName>
        <fullName evidence="1">Metallophosphatase</fullName>
    </submittedName>
</protein>